<protein>
    <recommendedName>
        <fullName evidence="3">YbaB/EbfC family DNA-binding protein</fullName>
    </recommendedName>
</protein>
<reference evidence="1 2" key="1">
    <citation type="journal article" date="2013" name="Genome Announc.">
        <title>Complete Genome Sequence of Mycobacterium massiliense Clinical Strain Asan 50594, Belonging to the Type II Genotype.</title>
        <authorList>
            <person name="Kim B.J."/>
            <person name="Kim B.R."/>
            <person name="Hong S.H."/>
            <person name="Seok S.H."/>
            <person name="Kook Y.H."/>
            <person name="Kim B.J."/>
        </authorList>
    </citation>
    <scope>NUCLEOTIDE SEQUENCE [LARGE SCALE GENOMIC DNA]</scope>
    <source>
        <strain evidence="1 2">50594</strain>
    </source>
</reference>
<proteinExistence type="predicted"/>
<dbReference type="AlphaFoldDB" id="A0AB33AI41"/>
<geneLocation type="plasmid" evidence="1 2">
    <name>1</name>
</geneLocation>
<dbReference type="Proteomes" id="UP000013961">
    <property type="component" value="Plasmid 1"/>
</dbReference>
<dbReference type="Gene3D" id="3.30.1310.10">
    <property type="entry name" value="Nucleoid-associated protein YbaB-like domain"/>
    <property type="match status" value="1"/>
</dbReference>
<dbReference type="InterPro" id="IPR036894">
    <property type="entry name" value="YbaB-like_sf"/>
</dbReference>
<dbReference type="Pfam" id="PF02575">
    <property type="entry name" value="YbaB_DNA_bd"/>
    <property type="match status" value="1"/>
</dbReference>
<dbReference type="GO" id="GO:0003677">
    <property type="term" value="F:DNA binding"/>
    <property type="evidence" value="ECO:0007669"/>
    <property type="project" value="InterPro"/>
</dbReference>
<dbReference type="InterPro" id="IPR004401">
    <property type="entry name" value="YbaB/EbfC"/>
</dbReference>
<dbReference type="RefSeq" id="WP_016343818.1">
    <property type="nucleotide sequence ID" value="NC_021278.1"/>
</dbReference>
<name>A0AB33AI41_9MYCO</name>
<sequence length="112" mass="12628">MAVYEYPDYQAHAAMVAGMKERIQRMNKVLVRLEQEWDNAGMDARSSNHDVALSVDCKGRLMSLSLAEGCTTRYDHIGLEELINATLKKAVTDMNEETLHIEREIGEEARGS</sequence>
<organism evidence="1 2">
    <name type="scientific">Mycobacteroides abscessus subsp. bolletii 50594</name>
    <dbReference type="NCBI Taxonomy" id="1303024"/>
    <lineage>
        <taxon>Bacteria</taxon>
        <taxon>Bacillati</taxon>
        <taxon>Actinomycetota</taxon>
        <taxon>Actinomycetes</taxon>
        <taxon>Mycobacteriales</taxon>
        <taxon>Mycobacteriaceae</taxon>
        <taxon>Mycobacteroides</taxon>
        <taxon>Mycobacteroides abscessus</taxon>
    </lineage>
</organism>
<dbReference type="EMBL" id="CP004375">
    <property type="protein sequence ID" value="AGM31600.1"/>
    <property type="molecule type" value="Genomic_DNA"/>
</dbReference>
<keyword evidence="1" id="KW-0614">Plasmid</keyword>
<accession>A0AB33AI41</accession>
<dbReference type="SUPFAM" id="SSF82607">
    <property type="entry name" value="YbaB-like"/>
    <property type="match status" value="1"/>
</dbReference>
<evidence type="ECO:0008006" key="3">
    <source>
        <dbReference type="Google" id="ProtNLM"/>
    </source>
</evidence>
<gene>
    <name evidence="1" type="ORF">MASS_1p0040</name>
</gene>
<dbReference type="KEGG" id="mabb:MASS_1p0040"/>
<evidence type="ECO:0000313" key="1">
    <source>
        <dbReference type="EMBL" id="AGM31600.1"/>
    </source>
</evidence>
<evidence type="ECO:0000313" key="2">
    <source>
        <dbReference type="Proteomes" id="UP000013961"/>
    </source>
</evidence>